<sequence length="415" mass="47312">MDFDKLATELDKLNLLQLEGEDLNDPETWLFNPTPESPRTKEDESLDKWLKGAVEKVDFRTRSALSRRLEKKSLFFNLYKYGLKRVGCFEFFKLTISKIICFSERKVDKEKRRNNMENSLSMIEEVSNESGPMSDREQQRNRRPREKENMAARKAISEASIDSNDDYEDEEDDEEYFDAPSTPKKLPFGRNLAAQQSPRKIRGINTTPRNPKDLKKVKLENVKEESPTEWKNLGDIQRRAKEQEKELQLELMKSRRDWQTTTTSNKASINVNTSSRSRQNSTSSSASSIISGHYNNNTNKNTNNSAQSCTISTSKSVDFRSKSSSVKNCDQISIASSRSNEGSLADLSVFSASDQINQGLNSRLPLPRRPTIPGKTGIPHPTPKRILQKIEPAERMRNNSSPPADPTPMDDDECF</sequence>
<comment type="caution">
    <text evidence="1">The sequence shown here is derived from an EMBL/GenBank/DDBJ whole genome shotgun (WGS) entry which is preliminary data.</text>
</comment>
<keyword evidence="2" id="KW-1185">Reference proteome</keyword>
<gene>
    <name evidence="1" type="ORF">MENTE1834_LOCUS33740</name>
</gene>
<dbReference type="Proteomes" id="UP001497535">
    <property type="component" value="Unassembled WGS sequence"/>
</dbReference>
<evidence type="ECO:0000313" key="2">
    <source>
        <dbReference type="Proteomes" id="UP001497535"/>
    </source>
</evidence>
<dbReference type="EMBL" id="CAVMJV010000060">
    <property type="protein sequence ID" value="CAK5086248.1"/>
    <property type="molecule type" value="Genomic_DNA"/>
</dbReference>
<evidence type="ECO:0000313" key="1">
    <source>
        <dbReference type="EMBL" id="CAK5086248.1"/>
    </source>
</evidence>
<protein>
    <submittedName>
        <fullName evidence="1">Uncharacterized protein</fullName>
    </submittedName>
</protein>
<accession>A0ACB1A504</accession>
<reference evidence="1" key="1">
    <citation type="submission" date="2023-11" db="EMBL/GenBank/DDBJ databases">
        <authorList>
            <person name="Poullet M."/>
        </authorList>
    </citation>
    <scope>NUCLEOTIDE SEQUENCE</scope>
    <source>
        <strain evidence="1">E1834</strain>
    </source>
</reference>
<proteinExistence type="predicted"/>
<name>A0ACB1A504_MELEN</name>
<organism evidence="1 2">
    <name type="scientific">Meloidogyne enterolobii</name>
    <name type="common">Root-knot nematode worm</name>
    <name type="synonym">Meloidogyne mayaguensis</name>
    <dbReference type="NCBI Taxonomy" id="390850"/>
    <lineage>
        <taxon>Eukaryota</taxon>
        <taxon>Metazoa</taxon>
        <taxon>Ecdysozoa</taxon>
        <taxon>Nematoda</taxon>
        <taxon>Chromadorea</taxon>
        <taxon>Rhabditida</taxon>
        <taxon>Tylenchina</taxon>
        <taxon>Tylenchomorpha</taxon>
        <taxon>Tylenchoidea</taxon>
        <taxon>Meloidogynidae</taxon>
        <taxon>Meloidogyninae</taxon>
        <taxon>Meloidogyne</taxon>
    </lineage>
</organism>